<dbReference type="OMA" id="MPGPWAD"/>
<protein>
    <recommendedName>
        <fullName evidence="2">Programmed cell death protein 2 C-terminal domain-containing protein</fullName>
    </recommendedName>
</protein>
<evidence type="ECO:0000313" key="3">
    <source>
        <dbReference type="EMBL" id="CAE8621908.1"/>
    </source>
</evidence>
<name>A0A813GAG6_POLGL</name>
<feature type="compositionally biased region" description="Acidic residues" evidence="1">
    <location>
        <begin position="299"/>
        <end position="312"/>
    </location>
</feature>
<dbReference type="AlphaFoldDB" id="A0A813GAG6"/>
<reference evidence="3" key="1">
    <citation type="submission" date="2021-02" db="EMBL/GenBank/DDBJ databases">
        <authorList>
            <person name="Dougan E. K."/>
            <person name="Rhodes N."/>
            <person name="Thang M."/>
            <person name="Chan C."/>
        </authorList>
    </citation>
    <scope>NUCLEOTIDE SEQUENCE</scope>
</reference>
<comment type="caution">
    <text evidence="3">The sequence shown here is derived from an EMBL/GenBank/DDBJ whole genome shotgun (WGS) entry which is preliminary data.</text>
</comment>
<dbReference type="OrthoDB" id="366284at2759"/>
<evidence type="ECO:0000256" key="1">
    <source>
        <dbReference type="SAM" id="MobiDB-lite"/>
    </source>
</evidence>
<keyword evidence="4" id="KW-1185">Reference proteome</keyword>
<dbReference type="InterPro" id="IPR007320">
    <property type="entry name" value="PDCD2_C"/>
</dbReference>
<evidence type="ECO:0000259" key="2">
    <source>
        <dbReference type="Pfam" id="PF04194"/>
    </source>
</evidence>
<sequence>MASDSDVLLGYVGRKLPADKQLDLRLSRLGGDPIWSKAPSADSPLSRPTFFTCELCGKPLVLLTQISAAYGDRAKRLLHVFTCSGSCGCDPRAWRVVRSVGPLAAADEDMPQAACGAAEGAAAPSKVEVKSDAGSFGADWGAPAADDWGAPAADDWGASAGSAAAPDADLEIAALLAARGSSAAPSSKAVAPVAKAAVDEAADDSYWSGVRGTTSPIKSWPCISLSIDYEPSADPSGDNGGAHEQELLRRYQQGELAEEEADRLAATDAMPTEVEAEAASLRAEAERAPEATRGAEAAFGEDDDDDEDEEEELRASGGVGGKSEGWFRRFQRRLARSPQQVVRYVWGGSPLWLQAPPAELYSARGELKAPLCRCGAPRCFELQLLPTLHSQVLGVVTQVEASGLSMDWGTVVVFTCSKDCPSEDPCEEFLVVQAGI</sequence>
<dbReference type="Pfam" id="PF04194">
    <property type="entry name" value="PDCD2_C"/>
    <property type="match status" value="1"/>
</dbReference>
<accession>A0A813GAG6</accession>
<dbReference type="GO" id="GO:0005737">
    <property type="term" value="C:cytoplasm"/>
    <property type="evidence" value="ECO:0007669"/>
    <property type="project" value="InterPro"/>
</dbReference>
<feature type="region of interest" description="Disordered" evidence="1">
    <location>
        <begin position="256"/>
        <end position="320"/>
    </location>
</feature>
<feature type="domain" description="Programmed cell death protein 2 C-terminal" evidence="2">
    <location>
        <begin position="327"/>
        <end position="433"/>
    </location>
</feature>
<proteinExistence type="predicted"/>
<gene>
    <name evidence="3" type="ORF">PGLA1383_LOCUS39424</name>
</gene>
<dbReference type="EMBL" id="CAJNNV010027841">
    <property type="protein sequence ID" value="CAE8621908.1"/>
    <property type="molecule type" value="Genomic_DNA"/>
</dbReference>
<dbReference type="PANTHER" id="PTHR46421:SF1">
    <property type="entry name" value="PROGRAMMED CELL DEATH PROTEIN 2-LIKE"/>
    <property type="match status" value="1"/>
</dbReference>
<dbReference type="Proteomes" id="UP000654075">
    <property type="component" value="Unassembled WGS sequence"/>
</dbReference>
<dbReference type="InterPro" id="IPR052815">
    <property type="entry name" value="PDCD2-like_regulator"/>
</dbReference>
<organism evidence="3 4">
    <name type="scientific">Polarella glacialis</name>
    <name type="common">Dinoflagellate</name>
    <dbReference type="NCBI Taxonomy" id="89957"/>
    <lineage>
        <taxon>Eukaryota</taxon>
        <taxon>Sar</taxon>
        <taxon>Alveolata</taxon>
        <taxon>Dinophyceae</taxon>
        <taxon>Suessiales</taxon>
        <taxon>Suessiaceae</taxon>
        <taxon>Polarella</taxon>
    </lineage>
</organism>
<evidence type="ECO:0000313" key="4">
    <source>
        <dbReference type="Proteomes" id="UP000654075"/>
    </source>
</evidence>
<dbReference type="PANTHER" id="PTHR46421">
    <property type="entry name" value="PROGRAMMED CELL DEATH PROTEIN 2-LIKE"/>
    <property type="match status" value="1"/>
</dbReference>